<reference evidence="1" key="1">
    <citation type="journal article" date="2021" name="Nat. Commun.">
        <title>Genetic determinants of endophytism in the Arabidopsis root mycobiome.</title>
        <authorList>
            <person name="Mesny F."/>
            <person name="Miyauchi S."/>
            <person name="Thiergart T."/>
            <person name="Pickel B."/>
            <person name="Atanasova L."/>
            <person name="Karlsson M."/>
            <person name="Huettel B."/>
            <person name="Barry K.W."/>
            <person name="Haridas S."/>
            <person name="Chen C."/>
            <person name="Bauer D."/>
            <person name="Andreopoulos W."/>
            <person name="Pangilinan J."/>
            <person name="LaButti K."/>
            <person name="Riley R."/>
            <person name="Lipzen A."/>
            <person name="Clum A."/>
            <person name="Drula E."/>
            <person name="Henrissat B."/>
            <person name="Kohler A."/>
            <person name="Grigoriev I.V."/>
            <person name="Martin F.M."/>
            <person name="Hacquard S."/>
        </authorList>
    </citation>
    <scope>NUCLEOTIDE SEQUENCE</scope>
    <source>
        <strain evidence="1">FSSC 5 MPI-SDFR-AT-0091</strain>
    </source>
</reference>
<dbReference type="OrthoDB" id="4975920at2759"/>
<dbReference type="EMBL" id="JAGTJS010000029">
    <property type="protein sequence ID" value="KAH7232431.1"/>
    <property type="molecule type" value="Genomic_DNA"/>
</dbReference>
<gene>
    <name evidence="1" type="ORF">B0J15DRAFT_505230</name>
</gene>
<protein>
    <submittedName>
        <fullName evidence="1">Uncharacterized protein</fullName>
    </submittedName>
</protein>
<keyword evidence="2" id="KW-1185">Reference proteome</keyword>
<dbReference type="AlphaFoldDB" id="A0A9P9G4X3"/>
<accession>A0A9P9G4X3</accession>
<evidence type="ECO:0000313" key="1">
    <source>
        <dbReference type="EMBL" id="KAH7232431.1"/>
    </source>
</evidence>
<organism evidence="1 2">
    <name type="scientific">Fusarium solani</name>
    <name type="common">Filamentous fungus</name>
    <dbReference type="NCBI Taxonomy" id="169388"/>
    <lineage>
        <taxon>Eukaryota</taxon>
        <taxon>Fungi</taxon>
        <taxon>Dikarya</taxon>
        <taxon>Ascomycota</taxon>
        <taxon>Pezizomycotina</taxon>
        <taxon>Sordariomycetes</taxon>
        <taxon>Hypocreomycetidae</taxon>
        <taxon>Hypocreales</taxon>
        <taxon>Nectriaceae</taxon>
        <taxon>Fusarium</taxon>
        <taxon>Fusarium solani species complex</taxon>
    </lineage>
</organism>
<name>A0A9P9G4X3_FUSSL</name>
<evidence type="ECO:0000313" key="2">
    <source>
        <dbReference type="Proteomes" id="UP000736672"/>
    </source>
</evidence>
<comment type="caution">
    <text evidence="1">The sequence shown here is derived from an EMBL/GenBank/DDBJ whole genome shotgun (WGS) entry which is preliminary data.</text>
</comment>
<proteinExistence type="predicted"/>
<dbReference type="Proteomes" id="UP000736672">
    <property type="component" value="Unassembled WGS sequence"/>
</dbReference>
<sequence length="108" mass="12264">MPQSRPSPVCGFVDIVYVTHDFERAEPFKIGQTYRLEYRQPSSPGQNTGISLAKEGYHYGWVRVRSSQPVDDVLSRGKVCFCKVDIDDEGQVNTKVQLQYMIQALPPL</sequence>